<evidence type="ECO:0000313" key="1">
    <source>
        <dbReference type="EMBL" id="KAK9323149.1"/>
    </source>
</evidence>
<accession>A0ACC3TPR5</accession>
<protein>
    <submittedName>
        <fullName evidence="1">Voltage-dependent anion channel</fullName>
    </submittedName>
</protein>
<dbReference type="Proteomes" id="UP001489719">
    <property type="component" value="Unassembled WGS sequence"/>
</dbReference>
<sequence>MLEKGDVLARRSIADMLLYRIKHFSPAWFGMVMGTGISGAILVDYPFGAEWLRDIGIAFWAFATGLLIVFCIMSVLRYVLFPGTFKQVLLHPMQSMFWGCMPMGLSSVIADTIGIFGKSAVWPCYILWWIDLALSLACAWLLVFVGFVHHRRKEPAGLNAVILLPVVTLVVNSSTGSLIIEHLPDNWKPHMIVMTTLVWGNGEVLAYAFTCVYCWRLLTGNMPDREMMISCFLPVGPLGQGAYGFLLNTQNLETYLVKHGYPILLQIPVFRYVGVIVAVVMVGFATFWLFCAVAGCLYYRPKRFAVAWWGLSFPVGTYAVATNELGKVLNADAFRVVSCIVGTTVVLVSISLSIATFYFAVLRDNVVRNLEMEMEEFYPEPTALRDESDSV</sequence>
<proteinExistence type="predicted"/>
<organism evidence="1 2">
    <name type="scientific">Lipomyces orientalis</name>
    <dbReference type="NCBI Taxonomy" id="1233043"/>
    <lineage>
        <taxon>Eukaryota</taxon>
        <taxon>Fungi</taxon>
        <taxon>Dikarya</taxon>
        <taxon>Ascomycota</taxon>
        <taxon>Saccharomycotina</taxon>
        <taxon>Lipomycetes</taxon>
        <taxon>Lipomycetales</taxon>
        <taxon>Lipomycetaceae</taxon>
        <taxon>Lipomyces</taxon>
    </lineage>
</organism>
<dbReference type="EMBL" id="MU970065">
    <property type="protein sequence ID" value="KAK9323149.1"/>
    <property type="molecule type" value="Genomic_DNA"/>
</dbReference>
<name>A0ACC3TPR5_9ASCO</name>
<keyword evidence="2" id="KW-1185">Reference proteome</keyword>
<reference evidence="2" key="1">
    <citation type="journal article" date="2024" name="Front. Bioeng. Biotechnol.">
        <title>Genome-scale model development and genomic sequencing of the oleaginous clade Lipomyces.</title>
        <authorList>
            <person name="Czajka J.J."/>
            <person name="Han Y."/>
            <person name="Kim J."/>
            <person name="Mondo S.J."/>
            <person name="Hofstad B.A."/>
            <person name="Robles A."/>
            <person name="Haridas S."/>
            <person name="Riley R."/>
            <person name="LaButti K."/>
            <person name="Pangilinan J."/>
            <person name="Andreopoulos W."/>
            <person name="Lipzen A."/>
            <person name="Yan J."/>
            <person name="Wang M."/>
            <person name="Ng V."/>
            <person name="Grigoriev I.V."/>
            <person name="Spatafora J.W."/>
            <person name="Magnuson J.K."/>
            <person name="Baker S.E."/>
            <person name="Pomraning K.R."/>
        </authorList>
    </citation>
    <scope>NUCLEOTIDE SEQUENCE [LARGE SCALE GENOMIC DNA]</scope>
    <source>
        <strain evidence="2">CBS 10300</strain>
    </source>
</reference>
<comment type="caution">
    <text evidence="1">The sequence shown here is derived from an EMBL/GenBank/DDBJ whole genome shotgun (WGS) entry which is preliminary data.</text>
</comment>
<evidence type="ECO:0000313" key="2">
    <source>
        <dbReference type="Proteomes" id="UP001489719"/>
    </source>
</evidence>
<gene>
    <name evidence="1" type="ORF">V1517DRAFT_321216</name>
</gene>